<evidence type="ECO:0000259" key="3">
    <source>
        <dbReference type="Pfam" id="PF21447"/>
    </source>
</evidence>
<dbReference type="EMBL" id="CP029803">
    <property type="protein sequence ID" value="AWT59126.1"/>
    <property type="molecule type" value="Genomic_DNA"/>
</dbReference>
<dbReference type="Gene3D" id="3.30.420.150">
    <property type="entry name" value="Exopolyphosphatase. Domain 2"/>
    <property type="match status" value="1"/>
</dbReference>
<dbReference type="KEGG" id="mtar:DF168_00304"/>
<dbReference type="PIRSF" id="PIRSF001267">
    <property type="entry name" value="Pyrophosphatase_GppA_Ppx"/>
    <property type="match status" value="1"/>
</dbReference>
<gene>
    <name evidence="4" type="primary">ppx_1</name>
    <name evidence="4" type="ORF">DF168_00304</name>
</gene>
<dbReference type="InterPro" id="IPR003607">
    <property type="entry name" value="HD/PDEase_dom"/>
</dbReference>
<reference evidence="4 5" key="1">
    <citation type="submission" date="2018-06" db="EMBL/GenBank/DDBJ databases">
        <title>Draft Genome Sequence of a Novel Marine Bacterium Related to the Verrucomicrobia.</title>
        <authorList>
            <person name="Vosseberg J."/>
            <person name="Martijn J."/>
            <person name="Ettema T.J.G."/>
        </authorList>
    </citation>
    <scope>NUCLEOTIDE SEQUENCE [LARGE SCALE GENOMIC DNA]</scope>
    <source>
        <strain evidence="4">TARA_B100001123</strain>
    </source>
</reference>
<accession>A0A2Z4AE04</accession>
<evidence type="ECO:0000256" key="1">
    <source>
        <dbReference type="ARBA" id="ARBA00022801"/>
    </source>
</evidence>
<dbReference type="PANTHER" id="PTHR30005:SF0">
    <property type="entry name" value="RETROGRADE REGULATION PROTEIN 2"/>
    <property type="match status" value="1"/>
</dbReference>
<evidence type="ECO:0000259" key="2">
    <source>
        <dbReference type="Pfam" id="PF02541"/>
    </source>
</evidence>
<dbReference type="InterPro" id="IPR030673">
    <property type="entry name" value="PyroPPase_GppA_Ppx"/>
</dbReference>
<organism evidence="4 5">
    <name type="scientific">Candidatus Moanibacter tarae</name>
    <dbReference type="NCBI Taxonomy" id="2200854"/>
    <lineage>
        <taxon>Bacteria</taxon>
        <taxon>Pseudomonadati</taxon>
        <taxon>Verrucomicrobiota</taxon>
        <taxon>Opitutia</taxon>
        <taxon>Puniceicoccales</taxon>
        <taxon>Puniceicoccales incertae sedis</taxon>
        <taxon>Candidatus Moanibacter</taxon>
    </lineage>
</organism>
<dbReference type="Pfam" id="PF21447">
    <property type="entry name" value="Ppx-GppA_III"/>
    <property type="match status" value="1"/>
</dbReference>
<feature type="domain" description="Ppx/GppA phosphatase N-terminal" evidence="2">
    <location>
        <begin position="42"/>
        <end position="327"/>
    </location>
</feature>
<dbReference type="InterPro" id="IPR048950">
    <property type="entry name" value="Ppx_GppA_C"/>
</dbReference>
<name>A0A2Z4AE04_9BACT</name>
<feature type="domain" description="Ppx/GppA phosphatase C-terminal" evidence="3">
    <location>
        <begin position="341"/>
        <end position="484"/>
    </location>
</feature>
<dbReference type="InterPro" id="IPR003695">
    <property type="entry name" value="Ppx_GppA_N"/>
</dbReference>
<dbReference type="Pfam" id="PF02541">
    <property type="entry name" value="Ppx-GppA"/>
    <property type="match status" value="1"/>
</dbReference>
<sequence>MNDVPKESKVISKMGRMSSKSVAVIDVGTTSIRMAIAQIGGPGGIKIMEQLDQAVNLGKDTFTLGAIKKTTAEECVQALMSFKKVIREYQIDEQKNIRAVATSAVREASNRDAFLDRLYIATNIEVEAVEEAEVPRLMYLTVASSLNSESKPLNSDYLIVEVGGGSTEILLIQSGSVVFSHTYALGSFRLRQMLESYGAPISSRKEIMENYIDRTVAQLRNEFSLKEPPDIIVLGGDARFAANRIISDWNPGKLARISLSSVSRLTDKVLAMSVDDLVGQYQLSYPAAESLGPALLTHLILGRSLQVKELLVSNLTLRDGLLEEMTEKREGKDMFREQTIRSAIELGRKFNFDEPHALHVANLCTSIFQSLQGEHNLAHHYELILKVAAILHEIGTFIDLKGHHKHSMYLIRNSYLFGINPKDLILVALLARYHRGNTPRNTHEGYANLDRMSRIIVSKLAAILRVADALDQSHNQRLKDLQCSRRNGCFEISAPCISDLSLEQISLSQKGPLFDEVYGMEVRLRGAKIDAI</sequence>
<dbReference type="CDD" id="cd24006">
    <property type="entry name" value="ASKHA_NBD_PPX_GppA"/>
    <property type="match status" value="1"/>
</dbReference>
<dbReference type="InterPro" id="IPR050273">
    <property type="entry name" value="GppA/Ppx_hydrolase"/>
</dbReference>
<keyword evidence="1 4" id="KW-0378">Hydrolase</keyword>
<evidence type="ECO:0000313" key="4">
    <source>
        <dbReference type="EMBL" id="AWT59126.1"/>
    </source>
</evidence>
<dbReference type="PANTHER" id="PTHR30005">
    <property type="entry name" value="EXOPOLYPHOSPHATASE"/>
    <property type="match status" value="1"/>
</dbReference>
<dbReference type="EC" id="3.6.1.11" evidence="4"/>
<dbReference type="Proteomes" id="UP000247465">
    <property type="component" value="Chromosome"/>
</dbReference>
<dbReference type="InterPro" id="IPR043129">
    <property type="entry name" value="ATPase_NBD"/>
</dbReference>
<dbReference type="CDD" id="cd00077">
    <property type="entry name" value="HDc"/>
    <property type="match status" value="1"/>
</dbReference>
<proteinExistence type="predicted"/>
<evidence type="ECO:0000313" key="5">
    <source>
        <dbReference type="Proteomes" id="UP000247465"/>
    </source>
</evidence>
<dbReference type="SUPFAM" id="SSF109604">
    <property type="entry name" value="HD-domain/PDEase-like"/>
    <property type="match status" value="1"/>
</dbReference>
<dbReference type="SUPFAM" id="SSF53067">
    <property type="entry name" value="Actin-like ATPase domain"/>
    <property type="match status" value="2"/>
</dbReference>
<dbReference type="Gene3D" id="1.10.3210.10">
    <property type="entry name" value="Hypothetical protein af1432"/>
    <property type="match status" value="1"/>
</dbReference>
<protein>
    <submittedName>
        <fullName evidence="4">Exopolyphosphatase</fullName>
        <ecNumber evidence="4">3.6.1.11</ecNumber>
    </submittedName>
</protein>
<dbReference type="GO" id="GO:0004309">
    <property type="term" value="F:exopolyphosphatase activity"/>
    <property type="evidence" value="ECO:0007669"/>
    <property type="project" value="UniProtKB-EC"/>
</dbReference>
<dbReference type="AlphaFoldDB" id="A0A2Z4AE04"/>
<dbReference type="Gene3D" id="3.30.420.40">
    <property type="match status" value="1"/>
</dbReference>